<sequence length="613" mass="68083">MSDLLRDEGLPREGIDQLEDTALPFSDISEAFARAAQQRRQEKRYRADPGVESVAAEEDSYEEYVPLKKRRELEQQARSAKIRAAAASNADGLEPELDVGPLPPAPVIKESLLRATAKARKDKPEETETEKQMREEAEMLADMQKRTALKGVKELAKGVEYTTSMTTGWKPPARIRRLKEDDHQAVRDQFHIITEGDLLVPPVTAFEDLKMPPAILRQLASKKIKKPTPIQMQGLPVVLSGRDMIGIAFTGSGKTLVFALPMILLALQDEKRMPMERGEGPLGLIMCPSRELARQTCDVITGYTQALQQDHYPELRTMLCIGGMDVRGQTEVLRQGVHMVVATAGRLKDLLHKKRMNLDLCRFLCLDEADRMVDMGSEEDIREVLSYFKDQRQTLLFSATMPITIKAFAESALLTPITVNVGRAGAASLDIIQEVEYVKEEAKGVEAVSVHGGKDQEDRMHAIDSFKASTSDVLVATDVASKGLDFPEIQHVINYDMPNEIENYVHRIGRTGRCGKTGIATTFINKNQSESILLDLKHLLVEAKQRLPPVLQALYDPMEEMQELANKSGRKGCAFCGGLGHRIADCPKLASQSREKSRTQKDYFGAGGFGGEV</sequence>
<evidence type="ECO:0000313" key="17">
    <source>
        <dbReference type="Proteomes" id="UP001465755"/>
    </source>
</evidence>
<evidence type="ECO:0000256" key="6">
    <source>
        <dbReference type="ARBA" id="ARBA00022806"/>
    </source>
</evidence>
<dbReference type="InterPro" id="IPR011545">
    <property type="entry name" value="DEAD/DEAH_box_helicase_dom"/>
</dbReference>
<evidence type="ECO:0000256" key="9">
    <source>
        <dbReference type="ARBA" id="ARBA00022884"/>
    </source>
</evidence>
<keyword evidence="7" id="KW-0862">Zinc</keyword>
<feature type="domain" description="DEAD-box RNA helicase Q" evidence="15">
    <location>
        <begin position="204"/>
        <end position="232"/>
    </location>
</feature>
<evidence type="ECO:0000259" key="13">
    <source>
        <dbReference type="PROSITE" id="PS51192"/>
    </source>
</evidence>
<dbReference type="EC" id="3.6.4.13" evidence="1"/>
<dbReference type="Proteomes" id="UP001465755">
    <property type="component" value="Unassembled WGS sequence"/>
</dbReference>
<evidence type="ECO:0000256" key="11">
    <source>
        <dbReference type="PROSITE-ProRule" id="PRU00552"/>
    </source>
</evidence>
<keyword evidence="4" id="KW-0863">Zinc-finger</keyword>
<evidence type="ECO:0000256" key="3">
    <source>
        <dbReference type="ARBA" id="ARBA00022741"/>
    </source>
</evidence>
<feature type="short sequence motif" description="Q motif" evidence="11">
    <location>
        <begin position="204"/>
        <end position="232"/>
    </location>
</feature>
<comment type="catalytic activity">
    <reaction evidence="10">
        <text>ATP + H2O = ADP + phosphate + H(+)</text>
        <dbReference type="Rhea" id="RHEA:13065"/>
        <dbReference type="ChEBI" id="CHEBI:15377"/>
        <dbReference type="ChEBI" id="CHEBI:15378"/>
        <dbReference type="ChEBI" id="CHEBI:30616"/>
        <dbReference type="ChEBI" id="CHEBI:43474"/>
        <dbReference type="ChEBI" id="CHEBI:456216"/>
        <dbReference type="EC" id="3.6.4.13"/>
    </reaction>
</comment>
<dbReference type="InterPro" id="IPR014014">
    <property type="entry name" value="RNA_helicase_DEAD_Q_motif"/>
</dbReference>
<keyword evidence="3" id="KW-0547">Nucleotide-binding</keyword>
<evidence type="ECO:0000256" key="2">
    <source>
        <dbReference type="ARBA" id="ARBA00022723"/>
    </source>
</evidence>
<feature type="domain" description="Helicase ATP-binding" evidence="13">
    <location>
        <begin position="235"/>
        <end position="419"/>
    </location>
</feature>
<dbReference type="EMBL" id="JALJOQ010000074">
    <property type="protein sequence ID" value="KAK9801909.1"/>
    <property type="molecule type" value="Genomic_DNA"/>
</dbReference>
<name>A0AAW1P1H3_9CHLO</name>
<feature type="domain" description="Helicase C-terminal" evidence="14">
    <location>
        <begin position="380"/>
        <end position="555"/>
    </location>
</feature>
<dbReference type="Pfam" id="PF00270">
    <property type="entry name" value="DEAD"/>
    <property type="match status" value="1"/>
</dbReference>
<dbReference type="SUPFAM" id="SSF52540">
    <property type="entry name" value="P-loop containing nucleoside triphosphate hydrolases"/>
    <property type="match status" value="2"/>
</dbReference>
<keyword evidence="17" id="KW-1185">Reference proteome</keyword>
<accession>A0AAW1P1H3</accession>
<keyword evidence="8" id="KW-0067">ATP-binding</keyword>
<dbReference type="PROSITE" id="PS51192">
    <property type="entry name" value="HELICASE_ATP_BIND_1"/>
    <property type="match status" value="1"/>
</dbReference>
<reference evidence="16 17" key="1">
    <citation type="journal article" date="2024" name="Nat. Commun.">
        <title>Phylogenomics reveals the evolutionary origins of lichenization in chlorophyte algae.</title>
        <authorList>
            <person name="Puginier C."/>
            <person name="Libourel C."/>
            <person name="Otte J."/>
            <person name="Skaloud P."/>
            <person name="Haon M."/>
            <person name="Grisel S."/>
            <person name="Petersen M."/>
            <person name="Berrin J.G."/>
            <person name="Delaux P.M."/>
            <person name="Dal Grande F."/>
            <person name="Keller J."/>
        </authorList>
    </citation>
    <scope>NUCLEOTIDE SEQUENCE [LARGE SCALE GENOMIC DNA]</scope>
    <source>
        <strain evidence="16 17">SAG 2036</strain>
    </source>
</reference>
<keyword evidence="2" id="KW-0479">Metal-binding</keyword>
<dbReference type="AlphaFoldDB" id="A0AAW1P1H3"/>
<dbReference type="PANTHER" id="PTHR47958">
    <property type="entry name" value="ATP-DEPENDENT RNA HELICASE DBP3"/>
    <property type="match status" value="1"/>
</dbReference>
<dbReference type="SMART" id="SM00490">
    <property type="entry name" value="HELICc"/>
    <property type="match status" value="1"/>
</dbReference>
<dbReference type="GO" id="GO:0005524">
    <property type="term" value="F:ATP binding"/>
    <property type="evidence" value="ECO:0007669"/>
    <property type="project" value="UniProtKB-KW"/>
</dbReference>
<keyword evidence="5" id="KW-0378">Hydrolase</keyword>
<dbReference type="GO" id="GO:0003723">
    <property type="term" value="F:RNA binding"/>
    <property type="evidence" value="ECO:0007669"/>
    <property type="project" value="UniProtKB-KW"/>
</dbReference>
<feature type="region of interest" description="Disordered" evidence="12">
    <location>
        <begin position="40"/>
        <end position="59"/>
    </location>
</feature>
<dbReference type="InterPro" id="IPR014001">
    <property type="entry name" value="Helicase_ATP-bd"/>
</dbReference>
<keyword evidence="6" id="KW-0347">Helicase</keyword>
<evidence type="ECO:0000259" key="14">
    <source>
        <dbReference type="PROSITE" id="PS51194"/>
    </source>
</evidence>
<evidence type="ECO:0000256" key="10">
    <source>
        <dbReference type="ARBA" id="ARBA00047984"/>
    </source>
</evidence>
<dbReference type="FunFam" id="3.40.50.300:FF:000657">
    <property type="entry name" value="Probable ATP-dependent RNA helicase DDX41"/>
    <property type="match status" value="1"/>
</dbReference>
<dbReference type="SMART" id="SM00487">
    <property type="entry name" value="DEXDc"/>
    <property type="match status" value="1"/>
</dbReference>
<comment type="caution">
    <text evidence="16">The sequence shown here is derived from an EMBL/GenBank/DDBJ whole genome shotgun (WGS) entry which is preliminary data.</text>
</comment>
<evidence type="ECO:0000256" key="12">
    <source>
        <dbReference type="SAM" id="MobiDB-lite"/>
    </source>
</evidence>
<dbReference type="GO" id="GO:0003724">
    <property type="term" value="F:RNA helicase activity"/>
    <property type="evidence" value="ECO:0007669"/>
    <property type="project" value="UniProtKB-EC"/>
</dbReference>
<evidence type="ECO:0000256" key="5">
    <source>
        <dbReference type="ARBA" id="ARBA00022801"/>
    </source>
</evidence>
<protein>
    <recommendedName>
        <fullName evidence="1">RNA helicase</fullName>
        <ecNumber evidence="1">3.6.4.13</ecNumber>
    </recommendedName>
</protein>
<dbReference type="InterPro" id="IPR027417">
    <property type="entry name" value="P-loop_NTPase"/>
</dbReference>
<organism evidence="16 17">
    <name type="scientific">Symbiochloris irregularis</name>
    <dbReference type="NCBI Taxonomy" id="706552"/>
    <lineage>
        <taxon>Eukaryota</taxon>
        <taxon>Viridiplantae</taxon>
        <taxon>Chlorophyta</taxon>
        <taxon>core chlorophytes</taxon>
        <taxon>Trebouxiophyceae</taxon>
        <taxon>Trebouxiales</taxon>
        <taxon>Trebouxiaceae</taxon>
        <taxon>Symbiochloris</taxon>
    </lineage>
</organism>
<evidence type="ECO:0000256" key="7">
    <source>
        <dbReference type="ARBA" id="ARBA00022833"/>
    </source>
</evidence>
<dbReference type="GO" id="GO:0005737">
    <property type="term" value="C:cytoplasm"/>
    <property type="evidence" value="ECO:0007669"/>
    <property type="project" value="UniProtKB-ARBA"/>
</dbReference>
<dbReference type="GO" id="GO:0016787">
    <property type="term" value="F:hydrolase activity"/>
    <property type="evidence" value="ECO:0007669"/>
    <property type="project" value="UniProtKB-KW"/>
</dbReference>
<proteinExistence type="predicted"/>
<dbReference type="Gene3D" id="3.40.50.300">
    <property type="entry name" value="P-loop containing nucleotide triphosphate hydrolases"/>
    <property type="match status" value="2"/>
</dbReference>
<dbReference type="GO" id="GO:0008270">
    <property type="term" value="F:zinc ion binding"/>
    <property type="evidence" value="ECO:0007669"/>
    <property type="project" value="UniProtKB-KW"/>
</dbReference>
<dbReference type="PROSITE" id="PS51194">
    <property type="entry name" value="HELICASE_CTER"/>
    <property type="match status" value="1"/>
</dbReference>
<dbReference type="InterPro" id="IPR001650">
    <property type="entry name" value="Helicase_C-like"/>
</dbReference>
<evidence type="ECO:0000259" key="15">
    <source>
        <dbReference type="PROSITE" id="PS51195"/>
    </source>
</evidence>
<evidence type="ECO:0000256" key="8">
    <source>
        <dbReference type="ARBA" id="ARBA00022840"/>
    </source>
</evidence>
<keyword evidence="9" id="KW-0694">RNA-binding</keyword>
<evidence type="ECO:0000313" key="16">
    <source>
        <dbReference type="EMBL" id="KAK9801909.1"/>
    </source>
</evidence>
<dbReference type="CDD" id="cd18787">
    <property type="entry name" value="SF2_C_DEAD"/>
    <property type="match status" value="1"/>
</dbReference>
<dbReference type="Pfam" id="PF00271">
    <property type="entry name" value="Helicase_C"/>
    <property type="match status" value="1"/>
</dbReference>
<gene>
    <name evidence="16" type="ORF">WJX73_002295</name>
</gene>
<evidence type="ECO:0000256" key="1">
    <source>
        <dbReference type="ARBA" id="ARBA00012552"/>
    </source>
</evidence>
<evidence type="ECO:0000256" key="4">
    <source>
        <dbReference type="ARBA" id="ARBA00022771"/>
    </source>
</evidence>
<dbReference type="PROSITE" id="PS51195">
    <property type="entry name" value="Q_MOTIF"/>
    <property type="match status" value="1"/>
</dbReference>